<comment type="subunit">
    <text evidence="6">Heterooligomer composed of large and small subunits.</text>
</comment>
<evidence type="ECO:0000256" key="6">
    <source>
        <dbReference type="HAMAP-Rule" id="MF_00337"/>
    </source>
</evidence>
<dbReference type="GO" id="GO:0005829">
    <property type="term" value="C:cytosol"/>
    <property type="evidence" value="ECO:0007669"/>
    <property type="project" value="TreeGrafter"/>
</dbReference>
<dbReference type="EMBL" id="VUNQ01000001">
    <property type="protein sequence ID" value="MST99901.1"/>
    <property type="molecule type" value="Genomic_DNA"/>
</dbReference>
<dbReference type="RefSeq" id="WP_154437944.1">
    <property type="nucleotide sequence ID" value="NZ_JAHLPJ010000001.1"/>
</dbReference>
<sequence length="77" mass="8882">MKNKNLAYEDAISKLESILEELEEDGCTLDESIDKFKKGIELYNYCNNLLYKAEGEVKILLEDKEGNMLDIEFPMEG</sequence>
<comment type="subcellular location">
    <subcellularLocation>
        <location evidence="6">Cytoplasm</location>
    </subcellularLocation>
</comment>
<dbReference type="GO" id="GO:0009318">
    <property type="term" value="C:exodeoxyribonuclease VII complex"/>
    <property type="evidence" value="ECO:0007669"/>
    <property type="project" value="UniProtKB-UniRule"/>
</dbReference>
<evidence type="ECO:0000313" key="8">
    <source>
        <dbReference type="Proteomes" id="UP000469523"/>
    </source>
</evidence>
<dbReference type="PIRSF" id="PIRSF006488">
    <property type="entry name" value="Exonuc_VII_S"/>
    <property type="match status" value="1"/>
</dbReference>
<organism evidence="7 8">
    <name type="scientific">Tissierella pigra</name>
    <dbReference type="NCBI Taxonomy" id="2607614"/>
    <lineage>
        <taxon>Bacteria</taxon>
        <taxon>Bacillati</taxon>
        <taxon>Bacillota</taxon>
        <taxon>Tissierellia</taxon>
        <taxon>Tissierellales</taxon>
        <taxon>Tissierellaceae</taxon>
        <taxon>Tissierella</taxon>
    </lineage>
</organism>
<evidence type="ECO:0000256" key="5">
    <source>
        <dbReference type="ARBA" id="ARBA00022839"/>
    </source>
</evidence>
<evidence type="ECO:0000256" key="1">
    <source>
        <dbReference type="ARBA" id="ARBA00009998"/>
    </source>
</evidence>
<dbReference type="PANTHER" id="PTHR34137:SF1">
    <property type="entry name" value="EXODEOXYRIBONUCLEASE 7 SMALL SUBUNIT"/>
    <property type="match status" value="1"/>
</dbReference>
<evidence type="ECO:0000256" key="2">
    <source>
        <dbReference type="ARBA" id="ARBA00022490"/>
    </source>
</evidence>
<dbReference type="InterPro" id="IPR003761">
    <property type="entry name" value="Exonuc_VII_S"/>
</dbReference>
<keyword evidence="2 6" id="KW-0963">Cytoplasm</keyword>
<keyword evidence="8" id="KW-1185">Reference proteome</keyword>
<dbReference type="AlphaFoldDB" id="A0A6N7XGQ6"/>
<gene>
    <name evidence="6 7" type="primary">xseB</name>
    <name evidence="7" type="ORF">FYJ83_00285</name>
</gene>
<proteinExistence type="inferred from homology"/>
<dbReference type="PANTHER" id="PTHR34137">
    <property type="entry name" value="EXODEOXYRIBONUCLEASE 7 SMALL SUBUNIT"/>
    <property type="match status" value="1"/>
</dbReference>
<comment type="catalytic activity">
    <reaction evidence="6">
        <text>Exonucleolytic cleavage in either 5'- to 3'- or 3'- to 5'-direction to yield nucleoside 5'-phosphates.</text>
        <dbReference type="EC" id="3.1.11.6"/>
    </reaction>
</comment>
<evidence type="ECO:0000256" key="4">
    <source>
        <dbReference type="ARBA" id="ARBA00022801"/>
    </source>
</evidence>
<keyword evidence="3 6" id="KW-0540">Nuclease</keyword>
<dbReference type="Pfam" id="PF02609">
    <property type="entry name" value="Exonuc_VII_S"/>
    <property type="match status" value="1"/>
</dbReference>
<dbReference type="InterPro" id="IPR037004">
    <property type="entry name" value="Exonuc_VII_ssu_sf"/>
</dbReference>
<dbReference type="SUPFAM" id="SSF116842">
    <property type="entry name" value="XseB-like"/>
    <property type="match status" value="1"/>
</dbReference>
<comment type="function">
    <text evidence="6">Bidirectionally degrades single-stranded DNA into large acid-insoluble oligonucleotides, which are then degraded further into small acid-soluble oligonucleotides.</text>
</comment>
<dbReference type="GO" id="GO:0006308">
    <property type="term" value="P:DNA catabolic process"/>
    <property type="evidence" value="ECO:0007669"/>
    <property type="project" value="UniProtKB-UniRule"/>
</dbReference>
<dbReference type="NCBIfam" id="TIGR01280">
    <property type="entry name" value="xseB"/>
    <property type="match status" value="1"/>
</dbReference>
<reference evidence="7 8" key="1">
    <citation type="submission" date="2019-09" db="EMBL/GenBank/DDBJ databases">
        <title>In-depth cultivation of the pig gut microbiome towards novel bacterial diversity and tailored functional studies.</title>
        <authorList>
            <person name="Wylensek D."/>
            <person name="Hitch T.C.A."/>
            <person name="Clavel T."/>
        </authorList>
    </citation>
    <scope>NUCLEOTIDE SEQUENCE [LARGE SCALE GENOMIC DNA]</scope>
    <source>
        <strain evidence="7 8">WCA3-693-APC-4?</strain>
    </source>
</reference>
<evidence type="ECO:0000256" key="3">
    <source>
        <dbReference type="ARBA" id="ARBA00022722"/>
    </source>
</evidence>
<dbReference type="GO" id="GO:0008855">
    <property type="term" value="F:exodeoxyribonuclease VII activity"/>
    <property type="evidence" value="ECO:0007669"/>
    <property type="project" value="UniProtKB-UniRule"/>
</dbReference>
<keyword evidence="5 6" id="KW-0269">Exonuclease</keyword>
<comment type="similarity">
    <text evidence="1 6">Belongs to the XseB family.</text>
</comment>
<evidence type="ECO:0000313" key="7">
    <source>
        <dbReference type="EMBL" id="MST99901.1"/>
    </source>
</evidence>
<protein>
    <recommendedName>
        <fullName evidence="6">Exodeoxyribonuclease 7 small subunit</fullName>
        <ecNumber evidence="6">3.1.11.6</ecNumber>
    </recommendedName>
    <alternativeName>
        <fullName evidence="6">Exodeoxyribonuclease VII small subunit</fullName>
        <shortName evidence="6">Exonuclease VII small subunit</shortName>
    </alternativeName>
</protein>
<name>A0A6N7XGQ6_9FIRM</name>
<dbReference type="EC" id="3.1.11.6" evidence="6"/>
<keyword evidence="4 6" id="KW-0378">Hydrolase</keyword>
<dbReference type="Proteomes" id="UP000469523">
    <property type="component" value="Unassembled WGS sequence"/>
</dbReference>
<comment type="caution">
    <text evidence="7">The sequence shown here is derived from an EMBL/GenBank/DDBJ whole genome shotgun (WGS) entry which is preliminary data.</text>
</comment>
<accession>A0A6N7XGQ6</accession>
<dbReference type="HAMAP" id="MF_00337">
    <property type="entry name" value="Exonuc_7_S"/>
    <property type="match status" value="1"/>
</dbReference>
<dbReference type="Gene3D" id="1.10.287.1040">
    <property type="entry name" value="Exonuclease VII, small subunit"/>
    <property type="match status" value="1"/>
</dbReference>